<dbReference type="InterPro" id="IPR029787">
    <property type="entry name" value="Nucleotide_cyclase"/>
</dbReference>
<organism evidence="4 5">
    <name type="scientific">Aminobacter aminovorans</name>
    <name type="common">Chelatobacter heintzii</name>
    <dbReference type="NCBI Taxonomy" id="83263"/>
    <lineage>
        <taxon>Bacteria</taxon>
        <taxon>Pseudomonadati</taxon>
        <taxon>Pseudomonadota</taxon>
        <taxon>Alphaproteobacteria</taxon>
        <taxon>Hyphomicrobiales</taxon>
        <taxon>Phyllobacteriaceae</taxon>
        <taxon>Aminobacter</taxon>
    </lineage>
</organism>
<dbReference type="SUPFAM" id="SSF55785">
    <property type="entry name" value="PYP-like sensor domain (PAS domain)"/>
    <property type="match status" value="1"/>
</dbReference>
<keyword evidence="1" id="KW-0472">Membrane</keyword>
<dbReference type="NCBIfam" id="TIGR00254">
    <property type="entry name" value="GGDEF"/>
    <property type="match status" value="1"/>
</dbReference>
<dbReference type="SMART" id="SM00267">
    <property type="entry name" value="GGDEF"/>
    <property type="match status" value="1"/>
</dbReference>
<protein>
    <submittedName>
        <fullName evidence="4">Bacteriophytochrome cph2</fullName>
    </submittedName>
</protein>
<proteinExistence type="predicted"/>
<dbReference type="InterPro" id="IPR052155">
    <property type="entry name" value="Biofilm_reg_signaling"/>
</dbReference>
<dbReference type="FunFam" id="3.30.70.270:FF:000001">
    <property type="entry name" value="Diguanylate cyclase domain protein"/>
    <property type="match status" value="1"/>
</dbReference>
<accession>A0A381IMF9</accession>
<dbReference type="OrthoDB" id="9814202at2"/>
<evidence type="ECO:0000256" key="1">
    <source>
        <dbReference type="SAM" id="Phobius"/>
    </source>
</evidence>
<reference evidence="4 5" key="1">
    <citation type="submission" date="2018-06" db="EMBL/GenBank/DDBJ databases">
        <authorList>
            <consortium name="Pathogen Informatics"/>
            <person name="Doyle S."/>
        </authorList>
    </citation>
    <scope>NUCLEOTIDE SEQUENCE [LARGE SCALE GENOMIC DNA]</scope>
    <source>
        <strain evidence="4 5">NCTC10684</strain>
    </source>
</reference>
<dbReference type="InterPro" id="IPR035965">
    <property type="entry name" value="PAS-like_dom_sf"/>
</dbReference>
<keyword evidence="1" id="KW-0812">Transmembrane</keyword>
<dbReference type="SUPFAM" id="SSF141868">
    <property type="entry name" value="EAL domain-like"/>
    <property type="match status" value="1"/>
</dbReference>
<evidence type="ECO:0000259" key="2">
    <source>
        <dbReference type="PROSITE" id="PS50883"/>
    </source>
</evidence>
<dbReference type="InterPro" id="IPR000160">
    <property type="entry name" value="GGDEF_dom"/>
</dbReference>
<dbReference type="InterPro" id="IPR035919">
    <property type="entry name" value="EAL_sf"/>
</dbReference>
<evidence type="ECO:0000259" key="3">
    <source>
        <dbReference type="PROSITE" id="PS50887"/>
    </source>
</evidence>
<dbReference type="InterPro" id="IPR043128">
    <property type="entry name" value="Rev_trsase/Diguanyl_cyclase"/>
</dbReference>
<feature type="transmembrane region" description="Helical" evidence="1">
    <location>
        <begin position="20"/>
        <end position="41"/>
    </location>
</feature>
<dbReference type="Pfam" id="PF00990">
    <property type="entry name" value="GGDEF"/>
    <property type="match status" value="1"/>
</dbReference>
<dbReference type="Gene3D" id="3.30.70.270">
    <property type="match status" value="1"/>
</dbReference>
<name>A0A381IMF9_AMIAI</name>
<keyword evidence="1" id="KW-1133">Transmembrane helix</keyword>
<dbReference type="SUPFAM" id="SSF55073">
    <property type="entry name" value="Nucleotide cyclase"/>
    <property type="match status" value="1"/>
</dbReference>
<dbReference type="RefSeq" id="WP_115734343.1">
    <property type="nucleotide sequence ID" value="NZ_BAAAVY010000014.1"/>
</dbReference>
<dbReference type="PROSITE" id="PS50887">
    <property type="entry name" value="GGDEF"/>
    <property type="match status" value="1"/>
</dbReference>
<dbReference type="EMBL" id="UFSM01000003">
    <property type="protein sequence ID" value="SUY29085.1"/>
    <property type="molecule type" value="Genomic_DNA"/>
</dbReference>
<sequence>MAALLAPGSRRAFAFHLLKALLIGTIAVFAVAAAYLSVVIFERQASIGKLSRYDVAWSASQGVNEYLRLYQRVATLAASPNDQLKADTQLRFQILKSRLGGFSTGQFEEFVAEAPERKATIAQLSKFVADMDSVITRVDAPGQAQSILTSMRALEAELIGLASEANQYSAVQAAKVDDELLRLHSGFSAVAIGFFLCSLAFIALLGWHNRLLTQTSDALNAANDDLRRTSDDLERANAAVLGANHALATQNGLFDAALSNMSQGLCMFDADQRLIVSNSKFAAMYGLPEGSLAPGTTPKQIMQASIDAATSTQHSAELAHRSQQQLIEKGQPGVLLQKLVDGRIVSILHQPMDSGGWVATYEDITERHLSEERIAHMARHDPLTGLPNRLMLRERLEQELAHGRRHHQDTAVLCLDLDNFKNVNDTLGHPVGDALLREVANRVSGMVREYDVVARLGGDEFIVIQPAVGREDAAHVAQRLIEALEEPYHLDAHHVVIGASIGIALASDCDGVADDMVKNADLALYRAKSDGRGSYQFYAPEMDDRLQRRRMLELDLRGADFDTEFELVFQPIVNLQSKQVAVVEALLRWPGCQRGQIRPDEFIPIAESTGLIVQLGAWVLEKACREAVKLPGNVNVAVNLSPGQFRRGNIVETVANVLSLTGLAPERLELEITESLLLGDNKETLLALNKLHALGVKISLDDFGTGYSSLSYLRNFPVDKVKIDRSFIAEIAGNRDHCAIVSAIVNLSHALEMTTVAEGVETEEQLLIVRATGCDAVQGHFFSPPMAISQLRRYLEDQRAKLTLA</sequence>
<dbReference type="PROSITE" id="PS50883">
    <property type="entry name" value="EAL"/>
    <property type="match status" value="1"/>
</dbReference>
<evidence type="ECO:0000313" key="5">
    <source>
        <dbReference type="Proteomes" id="UP000254701"/>
    </source>
</evidence>
<evidence type="ECO:0000313" key="4">
    <source>
        <dbReference type="EMBL" id="SUY29085.1"/>
    </source>
</evidence>
<dbReference type="Gene3D" id="3.30.450.20">
    <property type="entry name" value="PAS domain"/>
    <property type="match status" value="1"/>
</dbReference>
<dbReference type="GO" id="GO:0003824">
    <property type="term" value="F:catalytic activity"/>
    <property type="evidence" value="ECO:0007669"/>
    <property type="project" value="UniProtKB-ARBA"/>
</dbReference>
<dbReference type="SMART" id="SM00052">
    <property type="entry name" value="EAL"/>
    <property type="match status" value="1"/>
</dbReference>
<dbReference type="Gene3D" id="3.20.20.450">
    <property type="entry name" value="EAL domain"/>
    <property type="match status" value="1"/>
</dbReference>
<feature type="transmembrane region" description="Helical" evidence="1">
    <location>
        <begin position="187"/>
        <end position="207"/>
    </location>
</feature>
<feature type="domain" description="EAL" evidence="2">
    <location>
        <begin position="549"/>
        <end position="799"/>
    </location>
</feature>
<gene>
    <name evidence="4" type="primary">cph2_8</name>
    <name evidence="4" type="ORF">NCTC10684_05317</name>
</gene>
<dbReference type="Proteomes" id="UP000254701">
    <property type="component" value="Unassembled WGS sequence"/>
</dbReference>
<dbReference type="PANTHER" id="PTHR44757:SF2">
    <property type="entry name" value="BIOFILM ARCHITECTURE MAINTENANCE PROTEIN MBAA"/>
    <property type="match status" value="1"/>
</dbReference>
<feature type="domain" description="GGDEF" evidence="3">
    <location>
        <begin position="408"/>
        <end position="540"/>
    </location>
</feature>
<dbReference type="AlphaFoldDB" id="A0A381IMF9"/>
<dbReference type="PANTHER" id="PTHR44757">
    <property type="entry name" value="DIGUANYLATE CYCLASE DGCP"/>
    <property type="match status" value="1"/>
</dbReference>
<dbReference type="Pfam" id="PF12860">
    <property type="entry name" value="PAS_7"/>
    <property type="match status" value="1"/>
</dbReference>
<dbReference type="Pfam" id="PF00563">
    <property type="entry name" value="EAL"/>
    <property type="match status" value="1"/>
</dbReference>
<dbReference type="CDD" id="cd01949">
    <property type="entry name" value="GGDEF"/>
    <property type="match status" value="1"/>
</dbReference>
<dbReference type="InterPro" id="IPR001633">
    <property type="entry name" value="EAL_dom"/>
</dbReference>
<dbReference type="CDD" id="cd01948">
    <property type="entry name" value="EAL"/>
    <property type="match status" value="1"/>
</dbReference>